<dbReference type="EMBL" id="JAJJMB010009125">
    <property type="protein sequence ID" value="KAI3916127.1"/>
    <property type="molecule type" value="Genomic_DNA"/>
</dbReference>
<proteinExistence type="predicted"/>
<comment type="caution">
    <text evidence="1">The sequence shown here is derived from an EMBL/GenBank/DDBJ whole genome shotgun (WGS) entry which is preliminary data.</text>
</comment>
<name>A0AAD4XJF5_9MAGN</name>
<dbReference type="AlphaFoldDB" id="A0AAD4XJF5"/>
<gene>
    <name evidence="1" type="ORF">MKW98_004568</name>
</gene>
<sequence length="110" mass="12044">MFLVRKEAGLEINEQAENMKQIQEALSNPIGAAADFDESLPTLVSHSYDVDYHLTHICDGGGSEVTPFADRKNKKLKWRSEYKQKKSIASDAGGCLPCRRCSQPGPCSGA</sequence>
<keyword evidence="2" id="KW-1185">Reference proteome</keyword>
<organism evidence="1 2">
    <name type="scientific">Papaver atlanticum</name>
    <dbReference type="NCBI Taxonomy" id="357466"/>
    <lineage>
        <taxon>Eukaryota</taxon>
        <taxon>Viridiplantae</taxon>
        <taxon>Streptophyta</taxon>
        <taxon>Embryophyta</taxon>
        <taxon>Tracheophyta</taxon>
        <taxon>Spermatophyta</taxon>
        <taxon>Magnoliopsida</taxon>
        <taxon>Ranunculales</taxon>
        <taxon>Papaveraceae</taxon>
        <taxon>Papaveroideae</taxon>
        <taxon>Papaver</taxon>
    </lineage>
</organism>
<evidence type="ECO:0000313" key="1">
    <source>
        <dbReference type="EMBL" id="KAI3916127.1"/>
    </source>
</evidence>
<evidence type="ECO:0000313" key="2">
    <source>
        <dbReference type="Proteomes" id="UP001202328"/>
    </source>
</evidence>
<accession>A0AAD4XJF5</accession>
<protein>
    <submittedName>
        <fullName evidence="1">Uncharacterized protein</fullName>
    </submittedName>
</protein>
<dbReference type="Proteomes" id="UP001202328">
    <property type="component" value="Unassembled WGS sequence"/>
</dbReference>
<reference evidence="1" key="1">
    <citation type="submission" date="2022-04" db="EMBL/GenBank/DDBJ databases">
        <title>A functionally conserved STORR gene fusion in Papaver species that diverged 16.8 million years ago.</title>
        <authorList>
            <person name="Catania T."/>
        </authorList>
    </citation>
    <scope>NUCLEOTIDE SEQUENCE</scope>
    <source>
        <strain evidence="1">S-188037</strain>
    </source>
</reference>